<protein>
    <submittedName>
        <fullName evidence="3">SRPBCC family protein</fullName>
    </submittedName>
</protein>
<evidence type="ECO:0000313" key="3">
    <source>
        <dbReference type="EMBL" id="MEK8025179.1"/>
    </source>
</evidence>
<feature type="region of interest" description="Disordered" evidence="1">
    <location>
        <begin position="1"/>
        <end position="45"/>
    </location>
</feature>
<accession>A0ABU9B5M9</accession>
<feature type="compositionally biased region" description="Basic and acidic residues" evidence="1">
    <location>
        <begin position="14"/>
        <end position="29"/>
    </location>
</feature>
<name>A0ABU9B5M9_9BURK</name>
<organism evidence="3 4">
    <name type="scientific">Pseudaquabacterium rugosum</name>
    <dbReference type="NCBI Taxonomy" id="2984194"/>
    <lineage>
        <taxon>Bacteria</taxon>
        <taxon>Pseudomonadati</taxon>
        <taxon>Pseudomonadota</taxon>
        <taxon>Betaproteobacteria</taxon>
        <taxon>Burkholderiales</taxon>
        <taxon>Sphaerotilaceae</taxon>
        <taxon>Pseudaquabacterium</taxon>
    </lineage>
</organism>
<proteinExistence type="predicted"/>
<dbReference type="EMBL" id="JBBUTF010000003">
    <property type="protein sequence ID" value="MEK8025179.1"/>
    <property type="molecule type" value="Genomic_DNA"/>
</dbReference>
<gene>
    <name evidence="3" type="ORF">AACH11_04290</name>
</gene>
<keyword evidence="2" id="KW-0472">Membrane</keyword>
<dbReference type="PANTHER" id="PTHR39332">
    <property type="entry name" value="BLL4707 PROTEIN"/>
    <property type="match status" value="1"/>
</dbReference>
<keyword evidence="2" id="KW-0812">Transmembrane</keyword>
<dbReference type="CDD" id="cd07821">
    <property type="entry name" value="PYR_PYL_RCAR_like"/>
    <property type="match status" value="1"/>
</dbReference>
<evidence type="ECO:0000256" key="2">
    <source>
        <dbReference type="SAM" id="Phobius"/>
    </source>
</evidence>
<reference evidence="3 4" key="1">
    <citation type="submission" date="2024-04" db="EMBL/GenBank/DDBJ databases">
        <title>Novel species of the genus Ideonella isolated from streams.</title>
        <authorList>
            <person name="Lu H."/>
        </authorList>
    </citation>
    <scope>NUCLEOTIDE SEQUENCE [LARGE SCALE GENOMIC DNA]</scope>
    <source>
        <strain evidence="3 4">BYS139W</strain>
    </source>
</reference>
<dbReference type="Gene3D" id="3.30.530.20">
    <property type="match status" value="1"/>
</dbReference>
<dbReference type="Pfam" id="PF10604">
    <property type="entry name" value="Polyketide_cyc2"/>
    <property type="match status" value="1"/>
</dbReference>
<dbReference type="InterPro" id="IPR006311">
    <property type="entry name" value="TAT_signal"/>
</dbReference>
<feature type="transmembrane region" description="Helical" evidence="2">
    <location>
        <begin position="49"/>
        <end position="69"/>
    </location>
</feature>
<dbReference type="PROSITE" id="PS51318">
    <property type="entry name" value="TAT"/>
    <property type="match status" value="1"/>
</dbReference>
<keyword evidence="2" id="KW-1133">Transmembrane helix</keyword>
<dbReference type="RefSeq" id="WP_341372957.1">
    <property type="nucleotide sequence ID" value="NZ_JBBUTF010000003.1"/>
</dbReference>
<dbReference type="InterPro" id="IPR023393">
    <property type="entry name" value="START-like_dom_sf"/>
</dbReference>
<evidence type="ECO:0000256" key="1">
    <source>
        <dbReference type="SAM" id="MobiDB-lite"/>
    </source>
</evidence>
<keyword evidence="4" id="KW-1185">Reference proteome</keyword>
<dbReference type="InterPro" id="IPR019587">
    <property type="entry name" value="Polyketide_cyclase/dehydratase"/>
</dbReference>
<dbReference type="Proteomes" id="UP001368500">
    <property type="component" value="Unassembled WGS sequence"/>
</dbReference>
<dbReference type="SUPFAM" id="SSF55961">
    <property type="entry name" value="Bet v1-like"/>
    <property type="match status" value="1"/>
</dbReference>
<evidence type="ECO:0000313" key="4">
    <source>
        <dbReference type="Proteomes" id="UP001368500"/>
    </source>
</evidence>
<comment type="caution">
    <text evidence="3">The sequence shown here is derived from an EMBL/GenBank/DDBJ whole genome shotgun (WGS) entry which is preliminary data.</text>
</comment>
<sequence length="224" mass="23736">MTTRRPPCSAPDDLADRTDRACHDPDHGAHPVQPAHPPRSAGVPPRRRTWLGLLLAAAGAGLLAGPAAAHGPTRQKVTEEITINAPAAQVWARIKDFDGLKTWHPAVADSPASAGNTVGSVRSIQLKGGGALEETLEAWDEARMRLSYRAKNGGALPVTNYTSTMTVKPDGDARAIVEWRGAFYRGFPNNDPPPDQNDEAAVAAITGVYKSGLAALKQQVESGR</sequence>
<dbReference type="PANTHER" id="PTHR39332:SF7">
    <property type="entry name" value="SRPBCC FAMILY PROTEIN"/>
    <property type="match status" value="1"/>
</dbReference>